<evidence type="ECO:0000313" key="9">
    <source>
        <dbReference type="RefSeq" id="XP_033462706.1"/>
    </source>
</evidence>
<dbReference type="Proteomes" id="UP000504637">
    <property type="component" value="Unplaced"/>
</dbReference>
<proteinExistence type="inferred from homology"/>
<gene>
    <name evidence="9" type="ORF">K489DRAFT_429888</name>
</gene>
<protein>
    <recommendedName>
        <fullName evidence="3">UDP-N-acetylglucosamine diphosphorylase</fullName>
        <ecNumber evidence="3">2.7.7.23</ecNumber>
    </recommendedName>
</protein>
<evidence type="ECO:0000256" key="5">
    <source>
        <dbReference type="ARBA" id="ARBA00022695"/>
    </source>
</evidence>
<evidence type="ECO:0000256" key="4">
    <source>
        <dbReference type="ARBA" id="ARBA00022679"/>
    </source>
</evidence>
<dbReference type="RefSeq" id="XP_033462706.1">
    <property type="nucleotide sequence ID" value="XM_033608389.1"/>
</dbReference>
<keyword evidence="4 9" id="KW-0808">Transferase</keyword>
<comment type="similarity">
    <text evidence="2">Belongs to the UDPGP type 1 family.</text>
</comment>
<keyword evidence="5" id="KW-0548">Nucleotidyltransferase</keyword>
<keyword evidence="8" id="KW-1185">Reference proteome</keyword>
<dbReference type="Gene3D" id="3.90.550.10">
    <property type="entry name" value="Spore Coat Polysaccharide Biosynthesis Protein SpsA, Chain A"/>
    <property type="match status" value="1"/>
</dbReference>
<evidence type="ECO:0000256" key="6">
    <source>
        <dbReference type="ARBA" id="ARBA00048493"/>
    </source>
</evidence>
<reference evidence="9" key="2">
    <citation type="submission" date="2020-04" db="EMBL/GenBank/DDBJ databases">
        <authorList>
            <consortium name="NCBI Genome Project"/>
        </authorList>
    </citation>
    <scope>NUCLEOTIDE SEQUENCE</scope>
    <source>
        <strain evidence="9">CBS 342.82</strain>
    </source>
</reference>
<accession>A0A6J3MCC0</accession>
<organism evidence="9">
    <name type="scientific">Dissoconium aciculare CBS 342.82</name>
    <dbReference type="NCBI Taxonomy" id="1314786"/>
    <lineage>
        <taxon>Eukaryota</taxon>
        <taxon>Fungi</taxon>
        <taxon>Dikarya</taxon>
        <taxon>Ascomycota</taxon>
        <taxon>Pezizomycotina</taxon>
        <taxon>Dothideomycetes</taxon>
        <taxon>Dothideomycetidae</taxon>
        <taxon>Mycosphaerellales</taxon>
        <taxon>Dissoconiaceae</taxon>
        <taxon>Dissoconium</taxon>
    </lineage>
</organism>
<dbReference type="InterPro" id="IPR039741">
    <property type="entry name" value="UDP-sugar_pyrophosphorylase"/>
</dbReference>
<evidence type="ECO:0000256" key="1">
    <source>
        <dbReference type="ARBA" id="ARBA00005208"/>
    </source>
</evidence>
<feature type="compositionally biased region" description="Low complexity" evidence="7">
    <location>
        <begin position="98"/>
        <end position="108"/>
    </location>
</feature>
<evidence type="ECO:0000256" key="2">
    <source>
        <dbReference type="ARBA" id="ARBA00010401"/>
    </source>
</evidence>
<dbReference type="FunFam" id="3.90.550.10:FF:000075">
    <property type="entry name" value="Probable UDP-N-acetylglucosamine pyrophosphorylase"/>
    <property type="match status" value="1"/>
</dbReference>
<dbReference type="GeneID" id="54366189"/>
<sequence length="510" mass="56558">METVNNLLASVGLKNKPDTEAAPQLPTESELKEIRDKYEKAGQGQVFAFYDDLKKDEQATLYQQLQPIDPEHINKITQRALNPPKSESETEKPKLEPLPESATTSTISSEEEHLDKWYKSGLELIAANQVGVVLMAGGQGTRLGSSAPKGCYDIGLPSKKSLFQLQAERILKLQLLASKIHGKEEVVIPWYIMTSGPTRKPTQQFFEDNKYFGLNRNNVIFFEQGVLPCITMDGKILLETKSKVAVAPDGNGGLYQALIGSGVVQDLSKRGVKHIHAYCVDNCLVRVADPVFIGFSAEKNVDIATKVVRKRNAKESVGLILQKNGKPDVVEYSEIDAETAEATDSKDSSLLKFRAANIVNHYYSYSFLESIPQWAHQLPHHIAKKKIPYVDEKGNAVKPEKPNGIKLEQFVFDCFPFLSMDKFACMEVKREDEFSPLKNARGTGEDDPDTSRRDILLQGKRFLQAAGATVTGEDPEEGVEVSPLISYSGEGLQFLKGREVVAPAVIEKED</sequence>
<evidence type="ECO:0000313" key="8">
    <source>
        <dbReference type="Proteomes" id="UP000504637"/>
    </source>
</evidence>
<dbReference type="InterPro" id="IPR002618">
    <property type="entry name" value="UDPGP_fam"/>
</dbReference>
<dbReference type="PANTHER" id="PTHR11952">
    <property type="entry name" value="UDP- GLUCOSE PYROPHOSPHORYLASE"/>
    <property type="match status" value="1"/>
</dbReference>
<reference evidence="9" key="3">
    <citation type="submission" date="2025-08" db="UniProtKB">
        <authorList>
            <consortium name="RefSeq"/>
        </authorList>
    </citation>
    <scope>IDENTIFICATION</scope>
    <source>
        <strain evidence="9">CBS 342.82</strain>
    </source>
</reference>
<name>A0A6J3MCC0_9PEZI</name>
<dbReference type="PANTHER" id="PTHR11952:SF2">
    <property type="entry name" value="LD24639P"/>
    <property type="match status" value="1"/>
</dbReference>
<feature type="compositionally biased region" description="Basic and acidic residues" evidence="7">
    <location>
        <begin position="86"/>
        <end position="97"/>
    </location>
</feature>
<evidence type="ECO:0000256" key="3">
    <source>
        <dbReference type="ARBA" id="ARBA00012457"/>
    </source>
</evidence>
<dbReference type="GO" id="GO:0003977">
    <property type="term" value="F:UDP-N-acetylglucosamine diphosphorylase activity"/>
    <property type="evidence" value="ECO:0007669"/>
    <property type="project" value="UniProtKB-EC"/>
</dbReference>
<comment type="catalytic activity">
    <reaction evidence="6">
        <text>N-acetyl-alpha-D-glucosamine 1-phosphate + UTP + H(+) = UDP-N-acetyl-alpha-D-glucosamine + diphosphate</text>
        <dbReference type="Rhea" id="RHEA:13509"/>
        <dbReference type="ChEBI" id="CHEBI:15378"/>
        <dbReference type="ChEBI" id="CHEBI:33019"/>
        <dbReference type="ChEBI" id="CHEBI:46398"/>
        <dbReference type="ChEBI" id="CHEBI:57705"/>
        <dbReference type="ChEBI" id="CHEBI:57776"/>
        <dbReference type="EC" id="2.7.7.23"/>
    </reaction>
</comment>
<dbReference type="OrthoDB" id="532420at2759"/>
<feature type="region of interest" description="Disordered" evidence="7">
    <location>
        <begin position="80"/>
        <end position="110"/>
    </location>
</feature>
<dbReference type="AlphaFoldDB" id="A0A6J3MCC0"/>
<dbReference type="CDD" id="cd04193">
    <property type="entry name" value="UDPGlcNAc_PPase"/>
    <property type="match status" value="1"/>
</dbReference>
<dbReference type="SUPFAM" id="SSF53448">
    <property type="entry name" value="Nucleotide-diphospho-sugar transferases"/>
    <property type="match status" value="1"/>
</dbReference>
<comment type="pathway">
    <text evidence="1">Nucleotide-sugar biosynthesis; UDP-N-acetyl-alpha-D-glucosamine biosynthesis; UDP-N-acetyl-alpha-D-glucosamine from N-acetyl-alpha-D-glucosamine 1-phosphate: step 1/1.</text>
</comment>
<reference evidence="9" key="1">
    <citation type="submission" date="2020-01" db="EMBL/GenBank/DDBJ databases">
        <authorList>
            <consortium name="DOE Joint Genome Institute"/>
            <person name="Haridas S."/>
            <person name="Albert R."/>
            <person name="Binder M."/>
            <person name="Bloem J."/>
            <person name="Labutti K."/>
            <person name="Salamov A."/>
            <person name="Andreopoulos B."/>
            <person name="Baker S.E."/>
            <person name="Barry K."/>
            <person name="Bills G."/>
            <person name="Bluhm B.H."/>
            <person name="Cannon C."/>
            <person name="Castanera R."/>
            <person name="Culley D.E."/>
            <person name="Daum C."/>
            <person name="Ezra D."/>
            <person name="Gonzalez J.B."/>
            <person name="Henrissat B."/>
            <person name="Kuo A."/>
            <person name="Liang C."/>
            <person name="Lipzen A."/>
            <person name="Lutzoni F."/>
            <person name="Magnuson J."/>
            <person name="Mondo S."/>
            <person name="Nolan M."/>
            <person name="Ohm R."/>
            <person name="Pangilinan J."/>
            <person name="Park H.-J."/>
            <person name="Ramirez L."/>
            <person name="Alfaro M."/>
            <person name="Sun H."/>
            <person name="Tritt A."/>
            <person name="Yoshinaga Y."/>
            <person name="Zwiers L.-H."/>
            <person name="Turgeon B.G."/>
            <person name="Goodwin S.B."/>
            <person name="Spatafora J.W."/>
            <person name="Crous P.W."/>
            <person name="Grigoriev I.V."/>
        </authorList>
    </citation>
    <scope>NUCLEOTIDE SEQUENCE</scope>
    <source>
        <strain evidence="9">CBS 342.82</strain>
    </source>
</reference>
<evidence type="ECO:0000256" key="7">
    <source>
        <dbReference type="SAM" id="MobiDB-lite"/>
    </source>
</evidence>
<dbReference type="InterPro" id="IPR029044">
    <property type="entry name" value="Nucleotide-diphossugar_trans"/>
</dbReference>
<feature type="region of interest" description="Disordered" evidence="7">
    <location>
        <begin position="1"/>
        <end position="30"/>
    </location>
</feature>
<dbReference type="GO" id="GO:0006048">
    <property type="term" value="P:UDP-N-acetylglucosamine biosynthetic process"/>
    <property type="evidence" value="ECO:0007669"/>
    <property type="project" value="TreeGrafter"/>
</dbReference>
<dbReference type="EC" id="2.7.7.23" evidence="3"/>
<dbReference type="Pfam" id="PF01704">
    <property type="entry name" value="UDPGP"/>
    <property type="match status" value="1"/>
</dbReference>